<evidence type="ECO:0008006" key="3">
    <source>
        <dbReference type="Google" id="ProtNLM"/>
    </source>
</evidence>
<dbReference type="InterPro" id="IPR011335">
    <property type="entry name" value="Restrct_endonuc-II-like"/>
</dbReference>
<dbReference type="SUPFAM" id="SSF52980">
    <property type="entry name" value="Restriction endonuclease-like"/>
    <property type="match status" value="1"/>
</dbReference>
<reference evidence="1 2" key="1">
    <citation type="submission" date="2019-11" db="EMBL/GenBank/DDBJ databases">
        <authorList>
            <person name="Holert J."/>
        </authorList>
    </citation>
    <scope>NUCLEOTIDE SEQUENCE [LARGE SCALE GENOMIC DNA]</scope>
    <source>
        <strain evidence="1">SB11_3</strain>
    </source>
</reference>
<dbReference type="PIRSF" id="PIRSF011484">
    <property type="entry name" value="YaeQ"/>
    <property type="match status" value="1"/>
</dbReference>
<gene>
    <name evidence="1" type="primary">yaeQ</name>
    <name evidence="1" type="ORF">OPDIPICF_00009</name>
</gene>
<dbReference type="AlphaFoldDB" id="A0A5S9MPD9"/>
<accession>A0A5S9MPD9</accession>
<dbReference type="InterPro" id="IPR038590">
    <property type="entry name" value="YaeQ_sf"/>
</dbReference>
<dbReference type="InterPro" id="IPR009822">
    <property type="entry name" value="YaeQ"/>
</dbReference>
<dbReference type="Pfam" id="PF07152">
    <property type="entry name" value="YaeQ"/>
    <property type="match status" value="1"/>
</dbReference>
<dbReference type="Proteomes" id="UP000441399">
    <property type="component" value="Unassembled WGS sequence"/>
</dbReference>
<dbReference type="OrthoDB" id="5293309at2"/>
<protein>
    <recommendedName>
        <fullName evidence="3">YaeQ family protein</fullName>
    </recommendedName>
</protein>
<dbReference type="Gene3D" id="3.10.640.10">
    <property type="entry name" value="Restriction endonuclease-like alpha-beta roll domain"/>
    <property type="match status" value="1"/>
</dbReference>
<dbReference type="PANTHER" id="PTHR38784:SF1">
    <property type="entry name" value="SUCROSE PHOSPHORYLASE"/>
    <property type="match status" value="1"/>
</dbReference>
<dbReference type="EMBL" id="CACSIO010000001">
    <property type="protein sequence ID" value="CAA0078543.1"/>
    <property type="molecule type" value="Genomic_DNA"/>
</dbReference>
<dbReference type="SMART" id="SM01322">
    <property type="entry name" value="YaeQ"/>
    <property type="match status" value="1"/>
</dbReference>
<evidence type="ECO:0000313" key="2">
    <source>
        <dbReference type="Proteomes" id="UP000441399"/>
    </source>
</evidence>
<sequence>MALKATVFKLQLNVSDLNRHHYQDYALTVARHPSETDERMMVRIVAFALNAADNLSFGRGLSTDDEPDLWQQTLTGDISHWIDVGQPSEDRIRKACSRAQAVTVYAYGTDKVQHSWKDGLATLSSRFDRLHLRGLNSVDTADLVKLVNPTMQLQCTLDGADIWLGDATHQCQLALRDLQE</sequence>
<organism evidence="1 2">
    <name type="scientific">BD1-7 clade bacterium</name>
    <dbReference type="NCBI Taxonomy" id="2029982"/>
    <lineage>
        <taxon>Bacteria</taxon>
        <taxon>Pseudomonadati</taxon>
        <taxon>Pseudomonadota</taxon>
        <taxon>Gammaproteobacteria</taxon>
        <taxon>Cellvibrionales</taxon>
        <taxon>Spongiibacteraceae</taxon>
        <taxon>BD1-7 clade</taxon>
    </lineage>
</organism>
<proteinExistence type="predicted"/>
<evidence type="ECO:0000313" key="1">
    <source>
        <dbReference type="EMBL" id="CAA0078543.1"/>
    </source>
</evidence>
<dbReference type="PANTHER" id="PTHR38784">
    <property type="entry name" value="SUCROSE PHOSPHORYLASE"/>
    <property type="match status" value="1"/>
</dbReference>
<keyword evidence="2" id="KW-1185">Reference proteome</keyword>
<name>A0A5S9MPD9_9GAMM</name>